<dbReference type="InterPro" id="IPR013784">
    <property type="entry name" value="Carb-bd-like_fold"/>
</dbReference>
<gene>
    <name evidence="4" type="ORF">BC349_11790</name>
</gene>
<dbReference type="EMBL" id="MBUA01000023">
    <property type="protein sequence ID" value="MBC6491733.1"/>
    <property type="molecule type" value="Genomic_DNA"/>
</dbReference>
<dbReference type="InterPro" id="IPR032812">
    <property type="entry name" value="SbsA_Ig"/>
</dbReference>
<protein>
    <recommendedName>
        <fullName evidence="3">SbsA Ig-like domain-containing protein</fullName>
    </recommendedName>
</protein>
<dbReference type="Proteomes" id="UP000765802">
    <property type="component" value="Unassembled WGS sequence"/>
</dbReference>
<keyword evidence="1" id="KW-0732">Signal</keyword>
<evidence type="ECO:0000259" key="3">
    <source>
        <dbReference type="Pfam" id="PF13205"/>
    </source>
</evidence>
<proteinExistence type="predicted"/>
<accession>A0ABR7M9L8</accession>
<dbReference type="SUPFAM" id="SSF49452">
    <property type="entry name" value="Starch-binding domain-like"/>
    <property type="match status" value="1"/>
</dbReference>
<organism evidence="4 5">
    <name type="scientific">Flavihumibacter stibioxidans</name>
    <dbReference type="NCBI Taxonomy" id="1834163"/>
    <lineage>
        <taxon>Bacteria</taxon>
        <taxon>Pseudomonadati</taxon>
        <taxon>Bacteroidota</taxon>
        <taxon>Chitinophagia</taxon>
        <taxon>Chitinophagales</taxon>
        <taxon>Chitinophagaceae</taxon>
        <taxon>Flavihumibacter</taxon>
    </lineage>
</organism>
<evidence type="ECO:0000256" key="1">
    <source>
        <dbReference type="ARBA" id="ARBA00022729"/>
    </source>
</evidence>
<reference evidence="4 5" key="1">
    <citation type="submission" date="2016-07" db="EMBL/GenBank/DDBJ databases">
        <title>Genome analysis of Flavihumibacter stibioxidans YS-17.</title>
        <authorList>
            <person name="Shi K."/>
            <person name="Han Y."/>
            <person name="Wang G."/>
        </authorList>
    </citation>
    <scope>NUCLEOTIDE SEQUENCE [LARGE SCALE GENOMIC DNA]</scope>
    <source>
        <strain evidence="4 5">YS-17</strain>
    </source>
</reference>
<dbReference type="RefSeq" id="WP_187257053.1">
    <property type="nucleotide sequence ID" value="NZ_JBHULF010000007.1"/>
</dbReference>
<keyword evidence="5" id="KW-1185">Reference proteome</keyword>
<comment type="caution">
    <text evidence="4">The sequence shown here is derived from an EMBL/GenBank/DDBJ whole genome shotgun (WGS) entry which is preliminary data.</text>
</comment>
<evidence type="ECO:0000313" key="4">
    <source>
        <dbReference type="EMBL" id="MBC6491733.1"/>
    </source>
</evidence>
<dbReference type="Gene3D" id="2.60.40.1120">
    <property type="entry name" value="Carboxypeptidase-like, regulatory domain"/>
    <property type="match status" value="1"/>
</dbReference>
<feature type="region of interest" description="Disordered" evidence="2">
    <location>
        <begin position="243"/>
        <end position="273"/>
    </location>
</feature>
<evidence type="ECO:0000256" key="2">
    <source>
        <dbReference type="SAM" id="MobiDB-lite"/>
    </source>
</evidence>
<sequence length="474" mass="53668">MRNTRPIFSYTAGFFLLFVAAISLLESCANIIPPLGGPKDTLPPRAININPKDSTLNFKGQRIVLNFDEYVQLDQVQQNLLVSPTPKINPIVESRLRTVTVRIKDTLEPNTTYVINFGNAIRDVNENNPLRNFRYVFSTGNFIDSLELAGKVLLAETGKTDSTITVMLHRSMDDSAVVKEKPRYYTRLDSAGNFRFQNLAPGTYAVYAIKDEGGSNRYMSPSQLFAFADRAVVITGPTEPLTLYAYAEPDPPKTTKPTTAPAGRKKGEEDQDRRLRYTTSLEGGQHDILKQITFSFPEALKTFDSTKLVLTDDKFQPVTGYKLEADTTGRIYTLSYNWPLDQPYNLLLEKGLAEDSSGKGILKSDTISFRTMKDSDYGSIKFRFANIDTSRKPVLQLVQNDKILFSYRIRGKELIIPRARPAEFELRMLYDENENGRWDFGNFFGPKRQPEKVQSIGRKINIKGNWDNEVDISL</sequence>
<name>A0ABR7M9L8_9BACT</name>
<evidence type="ECO:0000313" key="5">
    <source>
        <dbReference type="Proteomes" id="UP000765802"/>
    </source>
</evidence>
<feature type="domain" description="SbsA Ig-like" evidence="3">
    <location>
        <begin position="40"/>
        <end position="139"/>
    </location>
</feature>
<dbReference type="Pfam" id="PF13205">
    <property type="entry name" value="Big_5"/>
    <property type="match status" value="1"/>
</dbReference>